<comment type="caution">
    <text evidence="7">The sequence shown here is derived from an EMBL/GenBank/DDBJ whole genome shotgun (WGS) entry which is preliminary data.</text>
</comment>
<feature type="transmembrane region" description="Helical" evidence="6">
    <location>
        <begin position="261"/>
        <end position="279"/>
    </location>
</feature>
<feature type="transmembrane region" description="Helical" evidence="6">
    <location>
        <begin position="7"/>
        <end position="23"/>
    </location>
</feature>
<feature type="transmembrane region" description="Helical" evidence="6">
    <location>
        <begin position="220"/>
        <end position="249"/>
    </location>
</feature>
<comment type="similarity">
    <text evidence="2">Belongs to the autoinducer-2 exporter (AI-2E) (TC 2.A.86) family.</text>
</comment>
<accession>A0ABW1S8Y5</accession>
<protein>
    <submittedName>
        <fullName evidence="7">AI-2E family transporter</fullName>
    </submittedName>
</protein>
<evidence type="ECO:0000256" key="1">
    <source>
        <dbReference type="ARBA" id="ARBA00004141"/>
    </source>
</evidence>
<dbReference type="EMBL" id="JBHSSW010000009">
    <property type="protein sequence ID" value="MFC6198068.1"/>
    <property type="molecule type" value="Genomic_DNA"/>
</dbReference>
<evidence type="ECO:0000313" key="8">
    <source>
        <dbReference type="Proteomes" id="UP001596303"/>
    </source>
</evidence>
<organism evidence="7 8">
    <name type="scientific">Ponticaulis profundi</name>
    <dbReference type="NCBI Taxonomy" id="2665222"/>
    <lineage>
        <taxon>Bacteria</taxon>
        <taxon>Pseudomonadati</taxon>
        <taxon>Pseudomonadota</taxon>
        <taxon>Alphaproteobacteria</taxon>
        <taxon>Hyphomonadales</taxon>
        <taxon>Hyphomonadaceae</taxon>
        <taxon>Ponticaulis</taxon>
    </lineage>
</organism>
<evidence type="ECO:0000256" key="6">
    <source>
        <dbReference type="SAM" id="Phobius"/>
    </source>
</evidence>
<comment type="subcellular location">
    <subcellularLocation>
        <location evidence="1">Membrane</location>
        <topology evidence="1">Multi-pass membrane protein</topology>
    </subcellularLocation>
</comment>
<dbReference type="Proteomes" id="UP001596303">
    <property type="component" value="Unassembled WGS sequence"/>
</dbReference>
<evidence type="ECO:0000256" key="3">
    <source>
        <dbReference type="ARBA" id="ARBA00022692"/>
    </source>
</evidence>
<sequence>MLEGIRSAVWIIAVGVIVTALYLGRDIFAPFAIAVFLWLVMESFARQIDETLKILPSWACRLIGIALVLLGFGLVLVFLGQGIEDISGRAGEYEARINDLIRDIYMMIGLPNAPTLSSLLFGETGQRFIGALASATSALSENLVIVLIYVAFLFLAASNWSTKLDEIFKDPGHREQVRQVSAEAARGIESYLWTQTVISVLITTLTYLTLIALGVENAILLSVLIFILNYIPTVGSILAAFVPLLFAIAQPSWPGYMPDNTYLNAGLVFAGVSFWQFSIGNFIQPRLMGDTLNLSTLVVLLSLSIWGALWGIPGMFLSAPLTVLVMVICNQFNSTKWLAILLSADGKPGK</sequence>
<feature type="transmembrane region" description="Helical" evidence="6">
    <location>
        <begin position="58"/>
        <end position="79"/>
    </location>
</feature>
<feature type="transmembrane region" description="Helical" evidence="6">
    <location>
        <begin position="291"/>
        <end position="309"/>
    </location>
</feature>
<evidence type="ECO:0000256" key="2">
    <source>
        <dbReference type="ARBA" id="ARBA00009773"/>
    </source>
</evidence>
<gene>
    <name evidence="7" type="ORF">ACFQDM_08260</name>
</gene>
<proteinExistence type="inferred from homology"/>
<dbReference type="InterPro" id="IPR002549">
    <property type="entry name" value="AI-2E-like"/>
</dbReference>
<keyword evidence="5 6" id="KW-0472">Membrane</keyword>
<evidence type="ECO:0000256" key="5">
    <source>
        <dbReference type="ARBA" id="ARBA00023136"/>
    </source>
</evidence>
<evidence type="ECO:0000313" key="7">
    <source>
        <dbReference type="EMBL" id="MFC6198068.1"/>
    </source>
</evidence>
<keyword evidence="3 6" id="KW-0812">Transmembrane</keyword>
<keyword evidence="4 6" id="KW-1133">Transmembrane helix</keyword>
<feature type="transmembrane region" description="Helical" evidence="6">
    <location>
        <begin position="29"/>
        <end position="46"/>
    </location>
</feature>
<name>A0ABW1S8Y5_9PROT</name>
<dbReference type="PANTHER" id="PTHR21716:SF64">
    <property type="entry name" value="AI-2 TRANSPORT PROTEIN TQSA"/>
    <property type="match status" value="1"/>
</dbReference>
<keyword evidence="8" id="KW-1185">Reference proteome</keyword>
<feature type="transmembrane region" description="Helical" evidence="6">
    <location>
        <begin position="143"/>
        <end position="161"/>
    </location>
</feature>
<dbReference type="RefSeq" id="WP_377377910.1">
    <property type="nucleotide sequence ID" value="NZ_JBHSSW010000009.1"/>
</dbReference>
<feature type="transmembrane region" description="Helical" evidence="6">
    <location>
        <begin position="104"/>
        <end position="122"/>
    </location>
</feature>
<dbReference type="Pfam" id="PF01594">
    <property type="entry name" value="AI-2E_transport"/>
    <property type="match status" value="1"/>
</dbReference>
<reference evidence="8" key="1">
    <citation type="journal article" date="2019" name="Int. J. Syst. Evol. Microbiol.">
        <title>The Global Catalogue of Microorganisms (GCM) 10K type strain sequencing project: providing services to taxonomists for standard genome sequencing and annotation.</title>
        <authorList>
            <consortium name="The Broad Institute Genomics Platform"/>
            <consortium name="The Broad Institute Genome Sequencing Center for Infectious Disease"/>
            <person name="Wu L."/>
            <person name="Ma J."/>
        </authorList>
    </citation>
    <scope>NUCLEOTIDE SEQUENCE [LARGE SCALE GENOMIC DNA]</scope>
    <source>
        <strain evidence="8">CGMCC-1.15741</strain>
    </source>
</reference>
<feature type="transmembrane region" description="Helical" evidence="6">
    <location>
        <begin position="191"/>
        <end position="213"/>
    </location>
</feature>
<dbReference type="PANTHER" id="PTHR21716">
    <property type="entry name" value="TRANSMEMBRANE PROTEIN"/>
    <property type="match status" value="1"/>
</dbReference>
<evidence type="ECO:0000256" key="4">
    <source>
        <dbReference type="ARBA" id="ARBA00022989"/>
    </source>
</evidence>